<proteinExistence type="predicted"/>
<sequence length="99" mass="11194">MDHSTRVWVATENGNLGVRYTHNEEYGMLNLRGMHDLESKPVFLCACNDNYVRLYELPSYVLNAHIEIRAIEVGPSGLFFTGDGSGFKVWKWAEPVAST</sequence>
<protein>
    <submittedName>
        <fullName evidence="1">Uncharacterized protein</fullName>
    </submittedName>
</protein>
<dbReference type="PANTHER" id="PTHR44489:SF1">
    <property type="entry name" value="ZINC FINGER CCCH DOMAIN-CONTAINING PROTEIN 63"/>
    <property type="match status" value="1"/>
</dbReference>
<dbReference type="OrthoDB" id="1670375at2759"/>
<name>A0A2P5WC18_GOSBA</name>
<organism evidence="1 2">
    <name type="scientific">Gossypium barbadense</name>
    <name type="common">Sea Island cotton</name>
    <name type="synonym">Hibiscus barbadensis</name>
    <dbReference type="NCBI Taxonomy" id="3634"/>
    <lineage>
        <taxon>Eukaryota</taxon>
        <taxon>Viridiplantae</taxon>
        <taxon>Streptophyta</taxon>
        <taxon>Embryophyta</taxon>
        <taxon>Tracheophyta</taxon>
        <taxon>Spermatophyta</taxon>
        <taxon>Magnoliopsida</taxon>
        <taxon>eudicotyledons</taxon>
        <taxon>Gunneridae</taxon>
        <taxon>Pentapetalae</taxon>
        <taxon>rosids</taxon>
        <taxon>malvids</taxon>
        <taxon>Malvales</taxon>
        <taxon>Malvaceae</taxon>
        <taxon>Malvoideae</taxon>
        <taxon>Gossypium</taxon>
    </lineage>
</organism>
<evidence type="ECO:0000313" key="2">
    <source>
        <dbReference type="Proteomes" id="UP000239757"/>
    </source>
</evidence>
<reference evidence="1 2" key="1">
    <citation type="submission" date="2015-01" db="EMBL/GenBank/DDBJ databases">
        <title>Genome of allotetraploid Gossypium barbadense reveals genomic plasticity and fiber elongation in cotton evolution.</title>
        <authorList>
            <person name="Chen X."/>
            <person name="Liu X."/>
            <person name="Zhao B."/>
            <person name="Zheng H."/>
            <person name="Hu Y."/>
            <person name="Lu G."/>
            <person name="Yang C."/>
            <person name="Chen J."/>
            <person name="Shan C."/>
            <person name="Zhang L."/>
            <person name="Zhou Y."/>
            <person name="Wang L."/>
            <person name="Guo W."/>
            <person name="Bai Y."/>
            <person name="Ruan J."/>
            <person name="Shangguan X."/>
            <person name="Mao Y."/>
            <person name="Jiang J."/>
            <person name="Zhu Y."/>
            <person name="Lei J."/>
            <person name="Kang H."/>
            <person name="Chen S."/>
            <person name="He X."/>
            <person name="Wang R."/>
            <person name="Wang Y."/>
            <person name="Chen J."/>
            <person name="Wang L."/>
            <person name="Yu S."/>
            <person name="Wang B."/>
            <person name="Wei J."/>
            <person name="Song S."/>
            <person name="Lu X."/>
            <person name="Gao Z."/>
            <person name="Gu W."/>
            <person name="Deng X."/>
            <person name="Ma D."/>
            <person name="Wang S."/>
            <person name="Liang W."/>
            <person name="Fang L."/>
            <person name="Cai C."/>
            <person name="Zhu X."/>
            <person name="Zhou B."/>
            <person name="Zhang Y."/>
            <person name="Chen Z."/>
            <person name="Xu S."/>
            <person name="Zhu R."/>
            <person name="Wang S."/>
            <person name="Zhang T."/>
            <person name="Zhao G."/>
        </authorList>
    </citation>
    <scope>NUCLEOTIDE SEQUENCE [LARGE SCALE GENOMIC DNA]</scope>
    <source>
        <strain evidence="2">cv. Xinhai21</strain>
        <tissue evidence="1">Leaf</tissue>
    </source>
</reference>
<evidence type="ECO:0000313" key="1">
    <source>
        <dbReference type="EMBL" id="PPR88616.1"/>
    </source>
</evidence>
<gene>
    <name evidence="1" type="ORF">GOBAR_AA32067</name>
</gene>
<dbReference type="Proteomes" id="UP000239757">
    <property type="component" value="Unassembled WGS sequence"/>
</dbReference>
<dbReference type="EMBL" id="KZ668219">
    <property type="protein sequence ID" value="PPR88616.1"/>
    <property type="molecule type" value="Genomic_DNA"/>
</dbReference>
<dbReference type="AlphaFoldDB" id="A0A2P5WC18"/>
<accession>A0A2P5WC18</accession>
<dbReference type="InterPro" id="IPR044715">
    <property type="entry name" value="WDR86-like"/>
</dbReference>
<dbReference type="PANTHER" id="PTHR44489">
    <property type="match status" value="1"/>
</dbReference>